<dbReference type="AlphaFoldDB" id="A0A1I7M4R0"/>
<evidence type="ECO:0000313" key="1">
    <source>
        <dbReference type="EMBL" id="SFV16780.1"/>
    </source>
</evidence>
<keyword evidence="2" id="KW-1185">Reference proteome</keyword>
<organism evidence="1 2">
    <name type="scientific">Pseudoduganella namucuonensis</name>
    <dbReference type="NCBI Taxonomy" id="1035707"/>
    <lineage>
        <taxon>Bacteria</taxon>
        <taxon>Pseudomonadati</taxon>
        <taxon>Pseudomonadota</taxon>
        <taxon>Betaproteobacteria</taxon>
        <taxon>Burkholderiales</taxon>
        <taxon>Oxalobacteraceae</taxon>
        <taxon>Telluria group</taxon>
        <taxon>Pseudoduganella</taxon>
    </lineage>
</organism>
<proteinExistence type="predicted"/>
<sequence>MRRWQCIIIESPMKQDFPKQNSSSVTARIVAGIDVLVARVVVNDDVLVVRADEVGRALLTLHGAPAPGLVVNAKIEYLSMLTEEFDALPAFR</sequence>
<gene>
    <name evidence="1" type="ORF">SAMN05216552_105524</name>
</gene>
<evidence type="ECO:0000313" key="2">
    <source>
        <dbReference type="Proteomes" id="UP000199391"/>
    </source>
</evidence>
<dbReference type="EMBL" id="FPBO01000055">
    <property type="protein sequence ID" value="SFV16780.1"/>
    <property type="molecule type" value="Genomic_DNA"/>
</dbReference>
<name>A0A1I7M4R0_9BURK</name>
<dbReference type="Proteomes" id="UP000199391">
    <property type="component" value="Unassembled WGS sequence"/>
</dbReference>
<accession>A0A1I7M4R0</accession>
<protein>
    <submittedName>
        <fullName evidence="1">Uncharacterized protein</fullName>
    </submittedName>
</protein>
<reference evidence="2" key="1">
    <citation type="submission" date="2016-10" db="EMBL/GenBank/DDBJ databases">
        <authorList>
            <person name="Varghese N."/>
            <person name="Submissions S."/>
        </authorList>
    </citation>
    <scope>NUCLEOTIDE SEQUENCE [LARGE SCALE GENOMIC DNA]</scope>
    <source>
        <strain evidence="2">CGMCC 1.11014</strain>
    </source>
</reference>